<dbReference type="PANTHER" id="PTHR41237:SF1">
    <property type="entry name" value="SMALL RIBOSOMAL SUBUNIT PROTEIN BS21M"/>
    <property type="match status" value="1"/>
</dbReference>
<keyword evidence="2 5" id="KW-0689">Ribosomal protein</keyword>
<proteinExistence type="inferred from homology"/>
<dbReference type="PANTHER" id="PTHR41237">
    <property type="entry name" value="37S RIBOSOMAL PROTEIN MRP21, MITOCHONDRIAL"/>
    <property type="match status" value="1"/>
</dbReference>
<name>A0AAX4K7I0_9TREE</name>
<evidence type="ECO:0000313" key="5">
    <source>
        <dbReference type="EMBL" id="WWD02124.1"/>
    </source>
</evidence>
<dbReference type="GeneID" id="91098966"/>
<feature type="region of interest" description="Disordered" evidence="4">
    <location>
        <begin position="33"/>
        <end position="70"/>
    </location>
</feature>
<dbReference type="Pfam" id="PF01165">
    <property type="entry name" value="Ribosomal_S21"/>
    <property type="match status" value="1"/>
</dbReference>
<dbReference type="Proteomes" id="UP001358614">
    <property type="component" value="Chromosome 1"/>
</dbReference>
<dbReference type="GO" id="GO:1990904">
    <property type="term" value="C:ribonucleoprotein complex"/>
    <property type="evidence" value="ECO:0007669"/>
    <property type="project" value="UniProtKB-KW"/>
</dbReference>
<sequence>MSFLFRTSLRAAASSTPSSSRLTLPALSMTMRHNSTIPTSSSSGESSPPRSGELFSPPPSSSSSSSNSKNLFQSNGFSKLKFDPISFPASEGKGQGEDSDGEAWWRQLSKNAKTGFPTTPSTGRSIVVSRGGDFQTSYKRLQGLLRQSNLKKELRLQEYHEKPSVRRRRLISERHRRRFKEMVRTKVQQVVSMRNRG</sequence>
<dbReference type="GO" id="GO:0005840">
    <property type="term" value="C:ribosome"/>
    <property type="evidence" value="ECO:0007669"/>
    <property type="project" value="UniProtKB-KW"/>
</dbReference>
<dbReference type="AlphaFoldDB" id="A0AAX4K7I0"/>
<dbReference type="InterPro" id="IPR001911">
    <property type="entry name" value="Ribosomal_bS21"/>
</dbReference>
<evidence type="ECO:0000256" key="4">
    <source>
        <dbReference type="SAM" id="MobiDB-lite"/>
    </source>
</evidence>
<accession>A0AAX4K7I0</accession>
<comment type="similarity">
    <text evidence="1">Belongs to the bacterial ribosomal protein bS21 family.</text>
</comment>
<dbReference type="GO" id="GO:0006412">
    <property type="term" value="P:translation"/>
    <property type="evidence" value="ECO:0007669"/>
    <property type="project" value="InterPro"/>
</dbReference>
<reference evidence="5 6" key="1">
    <citation type="submission" date="2024-01" db="EMBL/GenBank/DDBJ databases">
        <title>Comparative genomics of Cryptococcus and Kwoniella reveals pathogenesis evolution and contrasting modes of karyotype evolution via chromosome fusion or intercentromeric recombination.</title>
        <authorList>
            <person name="Coelho M.A."/>
            <person name="David-Palma M."/>
            <person name="Shea T."/>
            <person name="Bowers K."/>
            <person name="McGinley-Smith S."/>
            <person name="Mohammad A.W."/>
            <person name="Gnirke A."/>
            <person name="Yurkov A.M."/>
            <person name="Nowrousian M."/>
            <person name="Sun S."/>
            <person name="Cuomo C.A."/>
            <person name="Heitman J."/>
        </authorList>
    </citation>
    <scope>NUCLEOTIDE SEQUENCE [LARGE SCALE GENOMIC DNA]</scope>
    <source>
        <strain evidence="5 6">PYCC6329</strain>
    </source>
</reference>
<keyword evidence="3" id="KW-0687">Ribonucleoprotein</keyword>
<evidence type="ECO:0000256" key="1">
    <source>
        <dbReference type="ARBA" id="ARBA00006640"/>
    </source>
</evidence>
<evidence type="ECO:0000256" key="3">
    <source>
        <dbReference type="ARBA" id="ARBA00023274"/>
    </source>
</evidence>
<dbReference type="EMBL" id="CP144089">
    <property type="protein sequence ID" value="WWD02124.1"/>
    <property type="molecule type" value="Genomic_DNA"/>
</dbReference>
<evidence type="ECO:0000256" key="2">
    <source>
        <dbReference type="ARBA" id="ARBA00022980"/>
    </source>
</evidence>
<keyword evidence="6" id="KW-1185">Reference proteome</keyword>
<dbReference type="GO" id="GO:0003735">
    <property type="term" value="F:structural constituent of ribosome"/>
    <property type="evidence" value="ECO:0007669"/>
    <property type="project" value="InterPro"/>
</dbReference>
<evidence type="ECO:0000313" key="6">
    <source>
        <dbReference type="Proteomes" id="UP001358614"/>
    </source>
</evidence>
<feature type="compositionally biased region" description="Low complexity" evidence="4">
    <location>
        <begin position="35"/>
        <end position="53"/>
    </location>
</feature>
<dbReference type="KEGG" id="ker:91098966"/>
<organism evidence="5 6">
    <name type="scientific">Kwoniella europaea PYCC6329</name>
    <dbReference type="NCBI Taxonomy" id="1423913"/>
    <lineage>
        <taxon>Eukaryota</taxon>
        <taxon>Fungi</taxon>
        <taxon>Dikarya</taxon>
        <taxon>Basidiomycota</taxon>
        <taxon>Agaricomycotina</taxon>
        <taxon>Tremellomycetes</taxon>
        <taxon>Tremellales</taxon>
        <taxon>Cryptococcaceae</taxon>
        <taxon>Kwoniella</taxon>
    </lineage>
</organism>
<dbReference type="RefSeq" id="XP_066080091.1">
    <property type="nucleotide sequence ID" value="XM_066223994.1"/>
</dbReference>
<gene>
    <name evidence="5" type="ORF">V865_000162</name>
</gene>
<dbReference type="InterPro" id="IPR052837">
    <property type="entry name" value="Mitoribosomal_bS21"/>
</dbReference>
<protein>
    <submittedName>
        <fullName evidence="5">Ribosomal protein S21</fullName>
    </submittedName>
</protein>